<dbReference type="InterPro" id="IPR029058">
    <property type="entry name" value="AB_hydrolase_fold"/>
</dbReference>
<feature type="active site" description="Charge relay system" evidence="9">
    <location>
        <position position="356"/>
    </location>
</feature>
<evidence type="ECO:0000313" key="12">
    <source>
        <dbReference type="EMBL" id="BBA91856.1"/>
    </source>
</evidence>
<dbReference type="Pfam" id="PF09168">
    <property type="entry name" value="PepX_N"/>
    <property type="match status" value="1"/>
</dbReference>
<dbReference type="Proteomes" id="UP000269331">
    <property type="component" value="Chromosome"/>
</dbReference>
<comment type="similarity">
    <text evidence="3 9">Belongs to the peptidase S15 family.</text>
</comment>
<dbReference type="GO" id="GO:0005737">
    <property type="term" value="C:cytoplasm"/>
    <property type="evidence" value="ECO:0007669"/>
    <property type="project" value="UniProtKB-SubCell"/>
</dbReference>
<feature type="domain" description="Xaa-Pro dipeptidyl-peptidase C-terminal" evidence="10">
    <location>
        <begin position="522"/>
        <end position="761"/>
    </location>
</feature>
<dbReference type="InterPro" id="IPR036313">
    <property type="entry name" value="PepX_N_dom_sf"/>
</dbReference>
<protein>
    <recommendedName>
        <fullName evidence="9">Xaa-Pro dipeptidyl-peptidase</fullName>
        <ecNumber evidence="9">3.4.14.11</ecNumber>
    </recommendedName>
    <alternativeName>
        <fullName evidence="9">X-Pro dipeptidyl-peptidase</fullName>
    </alternativeName>
    <alternativeName>
        <fullName evidence="9">X-prolyl-dipeptidyl aminopeptidase</fullName>
        <shortName evidence="9">X-PDAP</shortName>
    </alternativeName>
</protein>
<dbReference type="InterPro" id="IPR008252">
    <property type="entry name" value="Pept_S15_Xpro"/>
</dbReference>
<evidence type="ECO:0000256" key="8">
    <source>
        <dbReference type="ARBA" id="ARBA00022825"/>
    </source>
</evidence>
<dbReference type="InterPro" id="IPR015251">
    <property type="entry name" value="PepX_N_dom"/>
</dbReference>
<dbReference type="EC" id="3.4.14.11" evidence="9"/>
<feature type="domain" description="X-Prolyl dipeptidyl aminopeptidase PepX N-terminal" evidence="11">
    <location>
        <begin position="10"/>
        <end position="152"/>
    </location>
</feature>
<dbReference type="SUPFAM" id="SSF81761">
    <property type="entry name" value="X-Prolyl dipeptidyl aminopeptidase PepX, N-terminal domain"/>
    <property type="match status" value="1"/>
</dbReference>
<dbReference type="SMART" id="SM00939">
    <property type="entry name" value="PepX_C"/>
    <property type="match status" value="1"/>
</dbReference>
<dbReference type="Gene3D" id="1.10.246.70">
    <property type="match status" value="1"/>
</dbReference>
<dbReference type="HAMAP" id="MF_00698">
    <property type="entry name" value="Aminopeptidase_S15"/>
    <property type="match status" value="1"/>
</dbReference>
<feature type="active site" description="Charge relay system" evidence="9">
    <location>
        <position position="506"/>
    </location>
</feature>
<dbReference type="PRINTS" id="PR00923">
    <property type="entry name" value="LACTOPTASE"/>
</dbReference>
<comment type="function">
    <text evidence="2 9">Removes N-terminal dipeptides sequentially from polypeptides having unsubstituted N-termini provided that the penultimate residue is proline.</text>
</comment>
<evidence type="ECO:0000256" key="3">
    <source>
        <dbReference type="ARBA" id="ARBA00010819"/>
    </source>
</evidence>
<dbReference type="InterPro" id="IPR000383">
    <property type="entry name" value="Xaa-Pro-like_dom"/>
</dbReference>
<dbReference type="EMBL" id="AP018400">
    <property type="protein sequence ID" value="BBA91856.1"/>
    <property type="molecule type" value="Genomic_DNA"/>
</dbReference>
<dbReference type="Gene3D" id="2.60.120.260">
    <property type="entry name" value="Galactose-binding domain-like"/>
    <property type="match status" value="1"/>
</dbReference>
<evidence type="ECO:0000256" key="9">
    <source>
        <dbReference type="HAMAP-Rule" id="MF_00698"/>
    </source>
</evidence>
<keyword evidence="8 9" id="KW-0720">Serine protease</keyword>
<keyword evidence="7 9" id="KW-0378">Hydrolase</keyword>
<name>A0A2Z5TKD2_9STRE</name>
<proteinExistence type="inferred from homology"/>
<evidence type="ECO:0000259" key="10">
    <source>
        <dbReference type="SMART" id="SM00939"/>
    </source>
</evidence>
<evidence type="ECO:0000256" key="2">
    <source>
        <dbReference type="ARBA" id="ARBA00003997"/>
    </source>
</evidence>
<dbReference type="SMART" id="SM00940">
    <property type="entry name" value="PepX_N"/>
    <property type="match status" value="1"/>
</dbReference>
<comment type="catalytic activity">
    <reaction evidence="1 9">
        <text>Hydrolyzes Xaa-Pro-|- bonds to release unblocked, N-terminal dipeptides from substrates including Ala-Pro-|-p-nitroanilide and (sequentially) Tyr-Pro-|-Phe-Pro-|-Gly-Pro-|-Ile.</text>
        <dbReference type="EC" id="3.4.14.11"/>
    </reaction>
</comment>
<dbReference type="Gene3D" id="3.40.50.1820">
    <property type="entry name" value="alpha/beta hydrolase"/>
    <property type="match status" value="1"/>
</dbReference>
<dbReference type="GO" id="GO:0006508">
    <property type="term" value="P:proteolysis"/>
    <property type="evidence" value="ECO:0007669"/>
    <property type="project" value="UniProtKB-KW"/>
</dbReference>
<keyword evidence="5 9" id="KW-0031">Aminopeptidase</keyword>
<evidence type="ECO:0000256" key="1">
    <source>
        <dbReference type="ARBA" id="ARBA00000123"/>
    </source>
</evidence>
<keyword evidence="9" id="KW-0963">Cytoplasm</keyword>
<evidence type="ECO:0000259" key="11">
    <source>
        <dbReference type="SMART" id="SM00940"/>
    </source>
</evidence>
<evidence type="ECO:0000256" key="5">
    <source>
        <dbReference type="ARBA" id="ARBA00022438"/>
    </source>
</evidence>
<dbReference type="NCBIfam" id="NF003783">
    <property type="entry name" value="PRK05371.1-4"/>
    <property type="match status" value="1"/>
</dbReference>
<dbReference type="SUPFAM" id="SSF49785">
    <property type="entry name" value="Galactose-binding domain-like"/>
    <property type="match status" value="1"/>
</dbReference>
<evidence type="ECO:0000256" key="6">
    <source>
        <dbReference type="ARBA" id="ARBA00022670"/>
    </source>
</evidence>
<dbReference type="InterPro" id="IPR008979">
    <property type="entry name" value="Galactose-bd-like_sf"/>
</dbReference>
<evidence type="ECO:0000313" key="13">
    <source>
        <dbReference type="Proteomes" id="UP000269331"/>
    </source>
</evidence>
<organism evidence="12 13">
    <name type="scientific">Streptococcus ruminantium</name>
    <dbReference type="NCBI Taxonomy" id="1917441"/>
    <lineage>
        <taxon>Bacteria</taxon>
        <taxon>Bacillati</taxon>
        <taxon>Bacillota</taxon>
        <taxon>Bacilli</taxon>
        <taxon>Lactobacillales</taxon>
        <taxon>Streptococcaceae</taxon>
        <taxon>Streptococcus</taxon>
    </lineage>
</organism>
<dbReference type="InterPro" id="IPR013736">
    <property type="entry name" value="Xaa-Pro_dipept_C"/>
</dbReference>
<comment type="subcellular location">
    <subcellularLocation>
        <location evidence="9">Cytoplasm</location>
    </subcellularLocation>
</comment>
<dbReference type="Pfam" id="PF02129">
    <property type="entry name" value="Peptidase_S15"/>
    <property type="match status" value="1"/>
</dbReference>
<dbReference type="AlphaFoldDB" id="A0A2Z5TKD2"/>
<dbReference type="KEGG" id="srq:SR187_1125"/>
<dbReference type="GO" id="GO:0004177">
    <property type="term" value="F:aminopeptidase activity"/>
    <property type="evidence" value="ECO:0007669"/>
    <property type="project" value="UniProtKB-KW"/>
</dbReference>
<feature type="active site" description="Charge relay system" evidence="9">
    <location>
        <position position="476"/>
    </location>
</feature>
<gene>
    <name evidence="9" type="primary">pepX</name>
    <name evidence="12" type="ORF">SR187_1125</name>
</gene>
<dbReference type="GO" id="GO:0008236">
    <property type="term" value="F:serine-type peptidase activity"/>
    <property type="evidence" value="ECO:0007669"/>
    <property type="project" value="UniProtKB-KW"/>
</dbReference>
<comment type="subunit">
    <text evidence="4 9">Homodimer.</text>
</comment>
<reference evidence="12 13" key="1">
    <citation type="journal article" date="2018" name="Genome Biol. Evol.">
        <title>Complete Genome Sequence of Streptococcus ruminantium sp. nov. GUT-187T (=DSM 104980T =JCM 31869T), the Type Strain of S. ruminantium, and Comparison with Genome Sequences of Streptococcus suis Strains.</title>
        <authorList>
            <person name="Tohya M."/>
            <person name="Sekizaki T."/>
            <person name="Miyoshi-Akiyama T."/>
        </authorList>
    </citation>
    <scope>NUCLEOTIDE SEQUENCE [LARGE SCALE GENOMIC DNA]</scope>
    <source>
        <strain evidence="12 13">GUT187T</strain>
    </source>
</reference>
<keyword evidence="6 9" id="KW-0645">Protease</keyword>
<accession>A0A2Z5TKD2</accession>
<dbReference type="GO" id="GO:0008239">
    <property type="term" value="F:dipeptidyl-peptidase activity"/>
    <property type="evidence" value="ECO:0007669"/>
    <property type="project" value="UniProtKB-UniRule"/>
</dbReference>
<evidence type="ECO:0000256" key="4">
    <source>
        <dbReference type="ARBA" id="ARBA00011738"/>
    </source>
</evidence>
<dbReference type="Pfam" id="PF08530">
    <property type="entry name" value="PepX_C"/>
    <property type="match status" value="1"/>
</dbReference>
<dbReference type="SUPFAM" id="SSF53474">
    <property type="entry name" value="alpha/beta-Hydrolases"/>
    <property type="match status" value="1"/>
</dbReference>
<sequence>MNFKKEGEGMRFNQFSFIKQDDATCLQELAAVGFPLDAEASGKKNLETFVRRCHFLTENTDFALSNMIADWDMDLLTFFQSDCDLTEQVFYQVALQLLGFVPHFDYTDVMEFVEKTNFPIVYGHLIENLYQLLNTRTKSGNTLIDRLVSDNFIPEENTYHFFNGKSLATFSTNHLIREVVYVETPVDTAGSGQTDLVKVSILRPHFAGKIPAVITNSPYHQGVNEVASDKALHKMEGELAEKPVGDILVKEPSFTRLALDQRKLPISSATEKLGHISSYSLNDYFLARGFASLHVSGVGTLGSTGYMTSGDYQQVEGYKAVIDWLGGRSKAYTDHTRSLEVKADWANGKVATTGLSYLGTMSNALATTGVKGLEVIIAEAGISSWYDYYRENGLVTSPGGYPGEDLDSLTALTYSKSLQAGDFLRNRKNYEKGLAAERDSLDRTTGDYNQYWQDRNYLLQADKVRCEVVFTHGSQDWNVKPIHVWNMFHALPAHIKKHLFFHNGAHVYMNNWQSIDFRESMNALLSQKLLGYDNGYQLPSVIWQDNQAEQNWISLETFGGNHQHRFSLGQEKAVIQNRYDEKTFETYCKSYPTFHQDLFTDKANQITVDIEVDRDIHLNGRVHLQLQVKSSLSKGLLSAHLLDVGSTKRLTPIPSPIARASVDNGRYYAQENLVELPFVDTPHRVITKGFINLQNRSNLMTVEAVVPDQWMTIGWDLQPTIYKLKKGDKLRLILYTTDFECTIRDNHDWQISIDLDQSHMVLPYS</sequence>
<evidence type="ECO:0000256" key="7">
    <source>
        <dbReference type="ARBA" id="ARBA00022801"/>
    </source>
</evidence>